<name>A0ABQ5W2Y0_9HYPH</name>
<dbReference type="Pfam" id="PF00174">
    <property type="entry name" value="Oxidored_molyb"/>
    <property type="match status" value="1"/>
</dbReference>
<protein>
    <recommendedName>
        <fullName evidence="1">Oxidoreductase molybdopterin-binding domain-containing protein</fullName>
    </recommendedName>
</protein>
<dbReference type="EMBL" id="BSNS01000007">
    <property type="protein sequence ID" value="GLQ54179.1"/>
    <property type="molecule type" value="Genomic_DNA"/>
</dbReference>
<dbReference type="Gene3D" id="3.90.420.10">
    <property type="entry name" value="Oxidoreductase, molybdopterin-binding domain"/>
    <property type="match status" value="1"/>
</dbReference>
<dbReference type="Proteomes" id="UP001156691">
    <property type="component" value="Unassembled WGS sequence"/>
</dbReference>
<evidence type="ECO:0000313" key="3">
    <source>
        <dbReference type="Proteomes" id="UP001156691"/>
    </source>
</evidence>
<dbReference type="SUPFAM" id="SSF56524">
    <property type="entry name" value="Oxidoreductase molybdopterin-binding domain"/>
    <property type="match status" value="1"/>
</dbReference>
<keyword evidence="3" id="KW-1185">Reference proteome</keyword>
<dbReference type="InterPro" id="IPR000572">
    <property type="entry name" value="OxRdtase_Mopterin-bd_dom"/>
</dbReference>
<comment type="caution">
    <text evidence="2">The sequence shown here is derived from an EMBL/GenBank/DDBJ whole genome shotgun (WGS) entry which is preliminary data.</text>
</comment>
<sequence>MRSIRLFAPTTAPIATIAAVVIFLLSAAAGALEPVTLPEAGATVAFKAINGDREVPVTVRELEALGLYRVTTTSPWEKGELVFEGVLFSDVVEHVGLGDADAIRLRGLDSYTQVIPREDWIDRPLILATRQNGELLTRRTQGPTRVVYPLSEYPAYDSAVHDGRWVWLIESMDPVE</sequence>
<dbReference type="RefSeq" id="WP_284339612.1">
    <property type="nucleotide sequence ID" value="NZ_BSNS01000007.1"/>
</dbReference>
<feature type="domain" description="Oxidoreductase molybdopterin-binding" evidence="1">
    <location>
        <begin position="71"/>
        <end position="149"/>
    </location>
</feature>
<dbReference type="InterPro" id="IPR036374">
    <property type="entry name" value="OxRdtase_Mopterin-bd_sf"/>
</dbReference>
<organism evidence="2 3">
    <name type="scientific">Devosia nitrariae</name>
    <dbReference type="NCBI Taxonomy" id="2071872"/>
    <lineage>
        <taxon>Bacteria</taxon>
        <taxon>Pseudomonadati</taxon>
        <taxon>Pseudomonadota</taxon>
        <taxon>Alphaproteobacteria</taxon>
        <taxon>Hyphomicrobiales</taxon>
        <taxon>Devosiaceae</taxon>
        <taxon>Devosia</taxon>
    </lineage>
</organism>
<evidence type="ECO:0000313" key="2">
    <source>
        <dbReference type="EMBL" id="GLQ54179.1"/>
    </source>
</evidence>
<gene>
    <name evidence="2" type="ORF">GCM10010862_14380</name>
</gene>
<evidence type="ECO:0000259" key="1">
    <source>
        <dbReference type="Pfam" id="PF00174"/>
    </source>
</evidence>
<accession>A0ABQ5W2Y0</accession>
<reference evidence="3" key="1">
    <citation type="journal article" date="2019" name="Int. J. Syst. Evol. Microbiol.">
        <title>The Global Catalogue of Microorganisms (GCM) 10K type strain sequencing project: providing services to taxonomists for standard genome sequencing and annotation.</title>
        <authorList>
            <consortium name="The Broad Institute Genomics Platform"/>
            <consortium name="The Broad Institute Genome Sequencing Center for Infectious Disease"/>
            <person name="Wu L."/>
            <person name="Ma J."/>
        </authorList>
    </citation>
    <scope>NUCLEOTIDE SEQUENCE [LARGE SCALE GENOMIC DNA]</scope>
    <source>
        <strain evidence="3">NBRC 112416</strain>
    </source>
</reference>
<proteinExistence type="predicted"/>